<reference evidence="2" key="1">
    <citation type="submission" date="2022-04" db="EMBL/GenBank/DDBJ databases">
        <title>Whole genome sequence of Sphaerotilus sp. FB-5.</title>
        <authorList>
            <person name="Takeda M."/>
            <person name="Narihara S."/>
            <person name="Akimoto M."/>
            <person name="Akimoto R."/>
            <person name="Nishiyashiki S."/>
            <person name="Murakami T."/>
        </authorList>
    </citation>
    <scope>NUCLEOTIDE SEQUENCE</scope>
    <source>
        <strain evidence="2">FB-5</strain>
    </source>
</reference>
<organism evidence="2 3">
    <name type="scientific">Sphaerotilus microaerophilus</name>
    <dbReference type="NCBI Taxonomy" id="2914710"/>
    <lineage>
        <taxon>Bacteria</taxon>
        <taxon>Pseudomonadati</taxon>
        <taxon>Pseudomonadota</taxon>
        <taxon>Betaproteobacteria</taxon>
        <taxon>Burkholderiales</taxon>
        <taxon>Sphaerotilaceae</taxon>
        <taxon>Sphaerotilus</taxon>
    </lineage>
</organism>
<name>A0ABM7YGH5_9BURK</name>
<protein>
    <recommendedName>
        <fullName evidence="4">CHAT domain-containing protein</fullName>
    </recommendedName>
</protein>
<dbReference type="EMBL" id="AP025730">
    <property type="protein sequence ID" value="BDI03274.1"/>
    <property type="molecule type" value="Genomic_DNA"/>
</dbReference>
<evidence type="ECO:0000256" key="1">
    <source>
        <dbReference type="SAM" id="SignalP"/>
    </source>
</evidence>
<sequence>MHRALFRCLALVAALLWAGPGVAAAKAKDPSALRLAQKAAARASAPAPALPATPRTVCTITVNSADEKEAFRRHLGEPGFRFVELVERGRRDWLASACQAGVRCDVLVVSGHFDGRNEFFADDPDLRENLTVDELERVSCSASCPGLFEQLKEVYLFGCNTLNPHALGSAAGEVMRELVRDGHSRAEAEQYLRSLGERQGESSRDRMRQVFPGVPAIFGFASFAPLGPVAGEVLEQVFKAGGAREIGQGRRSPKLLSAFGGYGLTAVSGVSPQDARAGSRQDMCQFADDRRSVAQRLAFMQLLLQRPIGELRLHIERVERTLQQLDDATRRDPEVARRLDAIANDLGARSRFLTLARDSSAYERVRLLDLGRGLGWLTDEHRWRELALMLGELQDRSEIGPGDVDLACTLNRSHDLDGAFHRRMAPGTDDVAHAALRACLASGEGRQRTLAGLASPALADVQAAQAYLRHHPITDPAELRSVAEAIAAMAPSDAQAHAVESLGRLYLSDRSVLNRLVRLYAETPSPAVQAAVAGTLLRADPRVIRSASGSDRAELLRLLREQRRPLGNGHGKGGASNGGAANGGGIIDALIRQLENS</sequence>
<gene>
    <name evidence="2" type="ORF">CATMQ487_02440</name>
</gene>
<evidence type="ECO:0008006" key="4">
    <source>
        <dbReference type="Google" id="ProtNLM"/>
    </source>
</evidence>
<evidence type="ECO:0000313" key="2">
    <source>
        <dbReference type="EMBL" id="BDI03274.1"/>
    </source>
</evidence>
<keyword evidence="1" id="KW-0732">Signal</keyword>
<feature type="chain" id="PRO_5047395037" description="CHAT domain-containing protein" evidence="1">
    <location>
        <begin position="24"/>
        <end position="597"/>
    </location>
</feature>
<feature type="signal peptide" evidence="1">
    <location>
        <begin position="1"/>
        <end position="23"/>
    </location>
</feature>
<proteinExistence type="predicted"/>
<keyword evidence="3" id="KW-1185">Reference proteome</keyword>
<accession>A0ABM7YGH5</accession>
<dbReference type="RefSeq" id="WP_251971570.1">
    <property type="nucleotide sequence ID" value="NZ_AP025730.1"/>
</dbReference>
<dbReference type="Proteomes" id="UP001057498">
    <property type="component" value="Chromosome"/>
</dbReference>
<evidence type="ECO:0000313" key="3">
    <source>
        <dbReference type="Proteomes" id="UP001057498"/>
    </source>
</evidence>